<protein>
    <recommendedName>
        <fullName evidence="4">Antitoxin</fullName>
    </recommendedName>
</protein>
<name>A0ABP4WK69_9MICO</name>
<proteinExistence type="predicted"/>
<evidence type="ECO:0000256" key="1">
    <source>
        <dbReference type="SAM" id="MobiDB-lite"/>
    </source>
</evidence>
<feature type="region of interest" description="Disordered" evidence="1">
    <location>
        <begin position="83"/>
        <end position="124"/>
    </location>
</feature>
<sequence>MAMNESLRKAVDDLDLERRLDEFGKFAQKTYDGVRAQVGTLTHDNREKVDGWVAKATTLVDERTDGKYHDKVAKFSAALGTGLDKVAEQRPDAPAADGPAADQPAPADGATAFPAQYPSDQPGH</sequence>
<dbReference type="RefSeq" id="WP_344064375.1">
    <property type="nucleotide sequence ID" value="NZ_BAAAPN010000037.1"/>
</dbReference>
<comment type="caution">
    <text evidence="2">The sequence shown here is derived from an EMBL/GenBank/DDBJ whole genome shotgun (WGS) entry which is preliminary data.</text>
</comment>
<evidence type="ECO:0000313" key="3">
    <source>
        <dbReference type="Proteomes" id="UP001501475"/>
    </source>
</evidence>
<reference evidence="3" key="1">
    <citation type="journal article" date="2019" name="Int. J. Syst. Evol. Microbiol.">
        <title>The Global Catalogue of Microorganisms (GCM) 10K type strain sequencing project: providing services to taxonomists for standard genome sequencing and annotation.</title>
        <authorList>
            <consortium name="The Broad Institute Genomics Platform"/>
            <consortium name="The Broad Institute Genome Sequencing Center for Infectious Disease"/>
            <person name="Wu L."/>
            <person name="Ma J."/>
        </authorList>
    </citation>
    <scope>NUCLEOTIDE SEQUENCE [LARGE SCALE GENOMIC DNA]</scope>
    <source>
        <strain evidence="3">JCM 15591</strain>
    </source>
</reference>
<accession>A0ABP4WK69</accession>
<dbReference type="Pfam" id="PF14013">
    <property type="entry name" value="MT0933_antitox"/>
    <property type="match status" value="1"/>
</dbReference>
<dbReference type="EMBL" id="BAAAPN010000037">
    <property type="protein sequence ID" value="GAA1756630.1"/>
    <property type="molecule type" value="Genomic_DNA"/>
</dbReference>
<keyword evidence="3" id="KW-1185">Reference proteome</keyword>
<evidence type="ECO:0000313" key="2">
    <source>
        <dbReference type="EMBL" id="GAA1756630.1"/>
    </source>
</evidence>
<dbReference type="Proteomes" id="UP001501475">
    <property type="component" value="Unassembled WGS sequence"/>
</dbReference>
<gene>
    <name evidence="2" type="ORF">GCM10009810_15300</name>
</gene>
<feature type="compositionally biased region" description="Low complexity" evidence="1">
    <location>
        <begin position="92"/>
        <end position="112"/>
    </location>
</feature>
<organism evidence="2 3">
    <name type="scientific">Nostocoides vanveenii</name>
    <dbReference type="NCBI Taxonomy" id="330835"/>
    <lineage>
        <taxon>Bacteria</taxon>
        <taxon>Bacillati</taxon>
        <taxon>Actinomycetota</taxon>
        <taxon>Actinomycetes</taxon>
        <taxon>Micrococcales</taxon>
        <taxon>Intrasporangiaceae</taxon>
        <taxon>Nostocoides</taxon>
    </lineage>
</organism>
<dbReference type="InterPro" id="IPR028037">
    <property type="entry name" value="Antitoxin_Rv0909/MT0933"/>
</dbReference>
<evidence type="ECO:0008006" key="4">
    <source>
        <dbReference type="Google" id="ProtNLM"/>
    </source>
</evidence>